<reference evidence="1 2" key="1">
    <citation type="submission" date="2019-08" db="EMBL/GenBank/DDBJ databases">
        <title>The genome of the soybean aphid Biotype 1, its phylome, world population structure and adaptation to the North American continent.</title>
        <authorList>
            <person name="Giordano R."/>
            <person name="Donthu R.K."/>
            <person name="Hernandez A.G."/>
            <person name="Wright C.L."/>
            <person name="Zimin A.V."/>
        </authorList>
    </citation>
    <scope>NUCLEOTIDE SEQUENCE [LARGE SCALE GENOMIC DNA]</scope>
    <source>
        <tissue evidence="1">Whole aphids</tissue>
    </source>
</reference>
<keyword evidence="2" id="KW-1185">Reference proteome</keyword>
<evidence type="ECO:0000313" key="1">
    <source>
        <dbReference type="EMBL" id="KAE9530465.1"/>
    </source>
</evidence>
<protein>
    <submittedName>
        <fullName evidence="1">Uncharacterized protein</fullName>
    </submittedName>
</protein>
<dbReference type="EMBL" id="VYZN01000042">
    <property type="protein sequence ID" value="KAE9530465.1"/>
    <property type="molecule type" value="Genomic_DNA"/>
</dbReference>
<organism evidence="1 2">
    <name type="scientific">Aphis glycines</name>
    <name type="common">Soybean aphid</name>
    <dbReference type="NCBI Taxonomy" id="307491"/>
    <lineage>
        <taxon>Eukaryota</taxon>
        <taxon>Metazoa</taxon>
        <taxon>Ecdysozoa</taxon>
        <taxon>Arthropoda</taxon>
        <taxon>Hexapoda</taxon>
        <taxon>Insecta</taxon>
        <taxon>Pterygota</taxon>
        <taxon>Neoptera</taxon>
        <taxon>Paraneoptera</taxon>
        <taxon>Hemiptera</taxon>
        <taxon>Sternorrhyncha</taxon>
        <taxon>Aphidomorpha</taxon>
        <taxon>Aphidoidea</taxon>
        <taxon>Aphididae</taxon>
        <taxon>Aphidini</taxon>
        <taxon>Aphis</taxon>
        <taxon>Aphis</taxon>
    </lineage>
</organism>
<dbReference type="Proteomes" id="UP000475862">
    <property type="component" value="Unassembled WGS sequence"/>
</dbReference>
<name>A0A6G0TCW9_APHGL</name>
<evidence type="ECO:0000313" key="2">
    <source>
        <dbReference type="Proteomes" id="UP000475862"/>
    </source>
</evidence>
<gene>
    <name evidence="1" type="ORF">AGLY_010927</name>
</gene>
<accession>A0A6G0TCW9</accession>
<dbReference type="AlphaFoldDB" id="A0A6G0TCW9"/>
<proteinExistence type="predicted"/>
<sequence>MALEFNELESQTKNISVGSTFKTIEIATKSLSNMALEYNKLEIKTSHYSERVTEIECAKEELKVPKKKRQTMYKRVKRFFNLCIAAKYKSISKHFPVVFKKTRKKQKKSDGKTGIFTENKVPYCDGTLLLWLRCRSVRLSPGTISLSAKVKQLKFSHVCISVAAITTNTLKNDRSNPRSHMAIRYKFAVARTWYIYTEKNNFVIVLLQMDQFVLDILTDLRIPEQSIQEFKDQLIDEEGFKRLT</sequence>
<comment type="caution">
    <text evidence="1">The sequence shown here is derived from an EMBL/GenBank/DDBJ whole genome shotgun (WGS) entry which is preliminary data.</text>
</comment>